<comment type="catalytic activity">
    <reaction evidence="4">
        <text>5-amino-1-(5-phospho-D-ribosyl)imidazole-4-carboxylate + H(+) = 5-amino-1-(5-phospho-beta-D-ribosyl)imidazole + CO2</text>
        <dbReference type="Rhea" id="RHEA:10792"/>
        <dbReference type="ChEBI" id="CHEBI:15378"/>
        <dbReference type="ChEBI" id="CHEBI:16526"/>
        <dbReference type="ChEBI" id="CHEBI:77657"/>
        <dbReference type="ChEBI" id="CHEBI:137981"/>
        <dbReference type="EC" id="4.1.1.21"/>
    </reaction>
</comment>
<comment type="caution">
    <text evidence="7">The sequence shown here is derived from an EMBL/GenBank/DDBJ whole genome shotgun (WGS) entry which is preliminary data.</text>
</comment>
<dbReference type="SUPFAM" id="SSF52255">
    <property type="entry name" value="N5-CAIR mutase (phosphoribosylaminoimidazole carboxylase, PurE)"/>
    <property type="match status" value="1"/>
</dbReference>
<dbReference type="PIRSF" id="PIRSF001338">
    <property type="entry name" value="AIR_carboxylase"/>
    <property type="match status" value="1"/>
</dbReference>
<comment type="pathway">
    <text evidence="1 4">Purine metabolism; IMP biosynthesis via de novo pathway; 5-amino-1-(5-phospho-D-ribosyl)imidazole-4-carboxylate from 5-amino-1-(5-phospho-D-ribosyl)imidazole (carboxylase route): step 1/1.</text>
</comment>
<evidence type="ECO:0000256" key="4">
    <source>
        <dbReference type="HAMAP-Rule" id="MF_02045"/>
    </source>
</evidence>
<keyword evidence="3 4" id="KW-0456">Lyase</keyword>
<dbReference type="GO" id="GO:0004638">
    <property type="term" value="F:phosphoribosylaminoimidazole carboxylase activity"/>
    <property type="evidence" value="ECO:0007669"/>
    <property type="project" value="UniProtKB-UniRule"/>
</dbReference>
<dbReference type="InterPro" id="IPR000031">
    <property type="entry name" value="PurE_dom"/>
</dbReference>
<evidence type="ECO:0000256" key="2">
    <source>
        <dbReference type="ARBA" id="ARBA00022755"/>
    </source>
</evidence>
<gene>
    <name evidence="4 7" type="primary">purE</name>
    <name evidence="7" type="ORF">ENP86_07925</name>
</gene>
<dbReference type="EC" id="4.1.1.21" evidence="4"/>
<protein>
    <recommendedName>
        <fullName evidence="4">Phosphoribosylaminoimidazole carboxylase</fullName>
        <ecNumber evidence="4">4.1.1.21</ecNumber>
    </recommendedName>
    <alternativeName>
        <fullName evidence="4">AIR carboxylase</fullName>
        <shortName evidence="4">AIRC</shortName>
    </alternativeName>
</protein>
<feature type="binding site" evidence="4">
    <location>
        <position position="64"/>
    </location>
    <ligand>
        <name>substrate</name>
    </ligand>
</feature>
<organism evidence="7">
    <name type="scientific">candidate division WOR-3 bacterium</name>
    <dbReference type="NCBI Taxonomy" id="2052148"/>
    <lineage>
        <taxon>Bacteria</taxon>
        <taxon>Bacteria division WOR-3</taxon>
    </lineage>
</organism>
<evidence type="ECO:0000256" key="5">
    <source>
        <dbReference type="PIRSR" id="PIRSR001338-1"/>
    </source>
</evidence>
<accession>A0A7V1EIG2</accession>
<dbReference type="PANTHER" id="PTHR23046:SF2">
    <property type="entry name" value="PHOSPHORIBOSYLAMINOIMIDAZOLE CARBOXYLASE"/>
    <property type="match status" value="1"/>
</dbReference>
<feature type="binding site" evidence="4 5">
    <location>
        <position position="10"/>
    </location>
    <ligand>
        <name>substrate</name>
    </ligand>
</feature>
<comment type="similarity">
    <text evidence="4">Belongs to the AIR carboxylase family. Class II subfamily.</text>
</comment>
<dbReference type="NCBIfam" id="TIGR01162">
    <property type="entry name" value="purE"/>
    <property type="match status" value="1"/>
</dbReference>
<dbReference type="GO" id="GO:0016853">
    <property type="term" value="F:isomerase activity"/>
    <property type="evidence" value="ECO:0007669"/>
    <property type="project" value="UniProtKB-KW"/>
</dbReference>
<evidence type="ECO:0000313" key="7">
    <source>
        <dbReference type="EMBL" id="HDY59462.1"/>
    </source>
</evidence>
<dbReference type="SMART" id="SM01001">
    <property type="entry name" value="AIRC"/>
    <property type="match status" value="1"/>
</dbReference>
<evidence type="ECO:0000259" key="6">
    <source>
        <dbReference type="SMART" id="SM01001"/>
    </source>
</evidence>
<dbReference type="Gene3D" id="3.40.50.1970">
    <property type="match status" value="1"/>
</dbReference>
<comment type="function">
    <text evidence="4">Catalyzes the reversible conversion of 5-aminoimidazole ribonucleotide (AIR) and CO(2) to 4-carboxy-5-aminoimidazole ribonucleotide (CAIR).</text>
</comment>
<dbReference type="AlphaFoldDB" id="A0A7V1EIG2"/>
<keyword evidence="2 4" id="KW-0658">Purine biosynthesis</keyword>
<dbReference type="UniPathway" id="UPA00074">
    <property type="reaction ID" value="UER00130"/>
</dbReference>
<feature type="domain" description="PurE" evidence="6">
    <location>
        <begin position="2"/>
        <end position="148"/>
    </location>
</feature>
<dbReference type="PANTHER" id="PTHR23046">
    <property type="entry name" value="PHOSPHORIBOSYLAMINOIMIDAZOLE CARBOXYLASE CATALYTIC SUBUNIT"/>
    <property type="match status" value="1"/>
</dbReference>
<dbReference type="InterPro" id="IPR033626">
    <property type="entry name" value="PurE_classII"/>
</dbReference>
<sequence>MPKVVIIMGSKADMEYGKKITNVLNDFGLNYVIRIASAHKTPLKVLKIIKDYDSDEVVFITIAGRSNALSGFVDAQTTNPVIACPPPPSDACLCVDIFSSLRMPSGVCPMTVLGAENAALAAIKILSIKDKRLVSKIKKYQTEMKRKIEQADKEVANNG</sequence>
<feature type="binding site" evidence="4">
    <location>
        <position position="66"/>
    </location>
    <ligand>
        <name>substrate</name>
    </ligand>
</feature>
<feature type="binding site" evidence="4 5">
    <location>
        <position position="40"/>
    </location>
    <ligand>
        <name>substrate</name>
    </ligand>
</feature>
<feature type="binding site" evidence="4">
    <location>
        <position position="37"/>
    </location>
    <ligand>
        <name>substrate</name>
    </ligand>
</feature>
<keyword evidence="7" id="KW-0413">Isomerase</keyword>
<reference evidence="7" key="1">
    <citation type="journal article" date="2020" name="mSystems">
        <title>Genome- and Community-Level Interaction Insights into Carbon Utilization and Element Cycling Functions of Hydrothermarchaeota in Hydrothermal Sediment.</title>
        <authorList>
            <person name="Zhou Z."/>
            <person name="Liu Y."/>
            <person name="Xu W."/>
            <person name="Pan J."/>
            <person name="Luo Z.H."/>
            <person name="Li M."/>
        </authorList>
    </citation>
    <scope>NUCLEOTIDE SEQUENCE [LARGE SCALE GENOMIC DNA]</scope>
    <source>
        <strain evidence="7">SpSt-258</strain>
    </source>
</reference>
<feature type="binding site" evidence="4 5">
    <location>
        <position position="13"/>
    </location>
    <ligand>
        <name>substrate</name>
    </ligand>
</feature>
<dbReference type="EMBL" id="DSKY01000020">
    <property type="protein sequence ID" value="HDY59462.1"/>
    <property type="molecule type" value="Genomic_DNA"/>
</dbReference>
<dbReference type="Pfam" id="PF00731">
    <property type="entry name" value="AIRC"/>
    <property type="match status" value="1"/>
</dbReference>
<proteinExistence type="inferred from homology"/>
<dbReference type="InterPro" id="IPR024694">
    <property type="entry name" value="PurE_prokaryotes"/>
</dbReference>
<evidence type="ECO:0000256" key="3">
    <source>
        <dbReference type="ARBA" id="ARBA00023239"/>
    </source>
</evidence>
<evidence type="ECO:0000256" key="1">
    <source>
        <dbReference type="ARBA" id="ARBA00004747"/>
    </source>
</evidence>
<name>A0A7V1EIG2_UNCW3</name>
<dbReference type="HAMAP" id="MF_02045">
    <property type="entry name" value="PurE_classII"/>
    <property type="match status" value="1"/>
</dbReference>
<dbReference type="GO" id="GO:0006189">
    <property type="term" value="P:'de novo' IMP biosynthetic process"/>
    <property type="evidence" value="ECO:0007669"/>
    <property type="project" value="UniProtKB-UniRule"/>
</dbReference>